<organism evidence="1 2">
    <name type="scientific">Cladophialophora chaetospira</name>
    <dbReference type="NCBI Taxonomy" id="386627"/>
    <lineage>
        <taxon>Eukaryota</taxon>
        <taxon>Fungi</taxon>
        <taxon>Dikarya</taxon>
        <taxon>Ascomycota</taxon>
        <taxon>Pezizomycotina</taxon>
        <taxon>Eurotiomycetes</taxon>
        <taxon>Chaetothyriomycetidae</taxon>
        <taxon>Chaetothyriales</taxon>
        <taxon>Herpotrichiellaceae</taxon>
        <taxon>Cladophialophora</taxon>
    </lineage>
</organism>
<evidence type="ECO:0008006" key="3">
    <source>
        <dbReference type="Google" id="ProtNLM"/>
    </source>
</evidence>
<accession>A0AA38XGV2</accession>
<protein>
    <recommendedName>
        <fullName evidence="3">SMP-30/Gluconolactonase/LRE-like region domain-containing protein</fullName>
    </recommendedName>
</protein>
<dbReference type="Gene3D" id="2.120.10.30">
    <property type="entry name" value="TolB, C-terminal domain"/>
    <property type="match status" value="1"/>
</dbReference>
<gene>
    <name evidence="1" type="ORF">H2200_003128</name>
</gene>
<comment type="caution">
    <text evidence="1">The sequence shown here is derived from an EMBL/GenBank/DDBJ whole genome shotgun (WGS) entry which is preliminary data.</text>
</comment>
<dbReference type="EMBL" id="JAPDRK010000004">
    <property type="protein sequence ID" value="KAJ9613187.1"/>
    <property type="molecule type" value="Genomic_DNA"/>
</dbReference>
<name>A0AA38XGV2_9EURO</name>
<sequence length="321" mass="33980">MSSTNTHDEGAEELLPVNTVHSFPENYFVENIAVRRSGQLLVTVHNRGELIQVDPHSKSGACLVHKFPTGAAAIVEVEEDVFYVSVGTIGEKGSISIYRVDMSSFAVDASNNITSPAAITNHVPVPDALFLNGSALLSASKGMMLAADSLLGTVFEIDVKSRAVKVWLQHKAWEKTTDDPRLPGINGIKLRNGYLYATNTDARTFLRAGMTGTGEATGSVEQVFDSCLADDFAFDDEGSVYLTTHIFQSVVKIRNDGVRSRIAGGPDDKVVAGTTAAAFGRTASDGTTLYVTTNGGMSDPINGEVGPARILSVDVGHAASG</sequence>
<evidence type="ECO:0000313" key="1">
    <source>
        <dbReference type="EMBL" id="KAJ9613187.1"/>
    </source>
</evidence>
<dbReference type="AlphaFoldDB" id="A0AA38XGV2"/>
<dbReference type="PANTHER" id="PTHR42060:SF1">
    <property type="entry name" value="NHL REPEAT-CONTAINING PROTEIN"/>
    <property type="match status" value="1"/>
</dbReference>
<reference evidence="1" key="1">
    <citation type="submission" date="2022-10" db="EMBL/GenBank/DDBJ databases">
        <title>Culturing micro-colonial fungi from biological soil crusts in the Mojave desert and describing Neophaeococcomyces mojavensis, and introducing the new genera and species Taxawa tesnikishii.</title>
        <authorList>
            <person name="Kurbessoian T."/>
            <person name="Stajich J.E."/>
        </authorList>
    </citation>
    <scope>NUCLEOTIDE SEQUENCE</scope>
    <source>
        <strain evidence="1">TK_41</strain>
    </source>
</reference>
<keyword evidence="2" id="KW-1185">Reference proteome</keyword>
<proteinExistence type="predicted"/>
<evidence type="ECO:0000313" key="2">
    <source>
        <dbReference type="Proteomes" id="UP001172673"/>
    </source>
</evidence>
<dbReference type="PANTHER" id="PTHR42060">
    <property type="entry name" value="NHL REPEAT-CONTAINING PROTEIN-RELATED"/>
    <property type="match status" value="1"/>
</dbReference>
<dbReference type="InterPro" id="IPR052998">
    <property type="entry name" value="Hetero-Diels-Alderase-like"/>
</dbReference>
<dbReference type="SUPFAM" id="SSF63829">
    <property type="entry name" value="Calcium-dependent phosphotriesterase"/>
    <property type="match status" value="1"/>
</dbReference>
<dbReference type="Proteomes" id="UP001172673">
    <property type="component" value="Unassembled WGS sequence"/>
</dbReference>
<dbReference type="InterPro" id="IPR011042">
    <property type="entry name" value="6-blade_b-propeller_TolB-like"/>
</dbReference>